<feature type="domain" description="DUF306" evidence="1">
    <location>
        <begin position="322"/>
        <end position="405"/>
    </location>
</feature>
<name>E1RGX4_METP4</name>
<feature type="domain" description="DUF306" evidence="1">
    <location>
        <begin position="204"/>
        <end position="290"/>
    </location>
</feature>
<dbReference type="HOGENOM" id="CLU_661594_0_0_2"/>
<dbReference type="PROSITE" id="PS51257">
    <property type="entry name" value="PROKAR_LIPOPROTEIN"/>
    <property type="match status" value="1"/>
</dbReference>
<protein>
    <recommendedName>
        <fullName evidence="1">DUF306 domain-containing protein</fullName>
    </recommendedName>
</protein>
<keyword evidence="3" id="KW-1185">Reference proteome</keyword>
<dbReference type="InterPro" id="IPR053147">
    <property type="entry name" value="Hsp_HslJ-like"/>
</dbReference>
<proteinExistence type="predicted"/>
<feature type="domain" description="DUF306" evidence="1">
    <location>
        <begin position="62"/>
        <end position="162"/>
    </location>
</feature>
<dbReference type="InterPro" id="IPR005184">
    <property type="entry name" value="DUF306_Meta_HslJ"/>
</dbReference>
<dbReference type="RefSeq" id="WP_013330676.1">
    <property type="nucleotide sequence ID" value="NC_014507.1"/>
</dbReference>
<sequence length="415" mass="45826" precursor="true">MNVNFKLKPAGFLVLLIGLAFVFVSGCTGSSPGNAEWVPANQSDLQSAVWNLEYYVTEEEGRVYVPDGVEVDLECINPGLLGGSAGCNGYSSAYFLDEGNISVVSLFHTDKECIRRDKDMMEFDVMGVEKHFLEQLNNVSRAYILDGKLVFADSDYNEMLVFVDSGKEPDRLSPGRMADPGDVVGYTWYLYPDIDRNPKSGYSGNVTVTLTFGEDGELSGYSGCKNYSAGYSLEKGRLTIGEIETEGNICPAGEGLETEYRYIDDLELIGGAYVNEDKLYLLNFLGAESLMFERRSPEGIEWHLASYYDRDNATVFMPVDMEITLKLEDGKAGGNAGCNTYFSDYETDGNRSLTFGMIGMTEMYCEGKMDLESRYLSLLETTAEYSIAGGNLKLMNSEGNTTMIFSELSVGEDSE</sequence>
<evidence type="ECO:0000259" key="1">
    <source>
        <dbReference type="Pfam" id="PF03724"/>
    </source>
</evidence>
<dbReference type="GeneID" id="25395042"/>
<dbReference type="PANTHER" id="PTHR35535">
    <property type="entry name" value="HEAT SHOCK PROTEIN HSLJ"/>
    <property type="match status" value="1"/>
</dbReference>
<dbReference type="Pfam" id="PF03724">
    <property type="entry name" value="META"/>
    <property type="match status" value="3"/>
</dbReference>
<dbReference type="OrthoDB" id="107075at2157"/>
<dbReference type="PANTHER" id="PTHR35535:SF2">
    <property type="entry name" value="DUF306 DOMAIN-CONTAINING PROTEIN"/>
    <property type="match status" value="1"/>
</dbReference>
<dbReference type="Proteomes" id="UP000006565">
    <property type="component" value="Chromosome"/>
</dbReference>
<dbReference type="Gene3D" id="2.40.128.270">
    <property type="match status" value="3"/>
</dbReference>
<accession>E1RGX4</accession>
<organism evidence="2 3">
    <name type="scientific">Methanolacinia petrolearia (strain DSM 11571 / OCM 486 / SEBR 4847)</name>
    <name type="common">Methanoplanus petrolearius</name>
    <dbReference type="NCBI Taxonomy" id="679926"/>
    <lineage>
        <taxon>Archaea</taxon>
        <taxon>Methanobacteriati</taxon>
        <taxon>Methanobacteriota</taxon>
        <taxon>Stenosarchaea group</taxon>
        <taxon>Methanomicrobia</taxon>
        <taxon>Methanomicrobiales</taxon>
        <taxon>Methanomicrobiaceae</taxon>
        <taxon>Methanolacinia</taxon>
    </lineage>
</organism>
<dbReference type="KEGG" id="mpi:Mpet_2760"/>
<dbReference type="eggNOG" id="arCOG03952">
    <property type="taxonomic scope" value="Archaea"/>
</dbReference>
<dbReference type="EMBL" id="CP002117">
    <property type="protein sequence ID" value="ADN37503.1"/>
    <property type="molecule type" value="Genomic_DNA"/>
</dbReference>
<reference evidence="2 3" key="1">
    <citation type="journal article" date="2010" name="Stand. Genomic Sci.">
        <title>Complete genome sequence of Methanoplanus petrolearius type strain (SEBR 4847).</title>
        <authorList>
            <person name="Brambilla E."/>
            <person name="Djao O.D."/>
            <person name="Daligault H."/>
            <person name="Lapidus A."/>
            <person name="Lucas S."/>
            <person name="Hammon N."/>
            <person name="Nolan M."/>
            <person name="Tice H."/>
            <person name="Cheng J.F."/>
            <person name="Han C."/>
            <person name="Tapia R."/>
            <person name="Goodwin L."/>
            <person name="Pitluck S."/>
            <person name="Liolios K."/>
            <person name="Ivanova N."/>
            <person name="Mavromatis K."/>
            <person name="Mikhailova N."/>
            <person name="Pati A."/>
            <person name="Chen A."/>
            <person name="Palaniappan K."/>
            <person name="Land M."/>
            <person name="Hauser L."/>
            <person name="Chang Y.J."/>
            <person name="Jeffries C.D."/>
            <person name="Rohde M."/>
            <person name="Spring S."/>
            <person name="Sikorski J."/>
            <person name="Goker M."/>
            <person name="Woyke T."/>
            <person name="Bristow J."/>
            <person name="Eisen J.A."/>
            <person name="Markowitz V."/>
            <person name="Hugenholtz P."/>
            <person name="Kyrpides N.C."/>
            <person name="Klenk H.P."/>
        </authorList>
    </citation>
    <scope>NUCLEOTIDE SEQUENCE [LARGE SCALE GENOMIC DNA]</scope>
    <source>
        <strain evidence="3">DSM 11571 / OCM 486 / SEBR 4847</strain>
    </source>
</reference>
<gene>
    <name evidence="2" type="ordered locus">Mpet_2760</name>
</gene>
<dbReference type="STRING" id="679926.Mpet_2760"/>
<evidence type="ECO:0000313" key="2">
    <source>
        <dbReference type="EMBL" id="ADN37503.1"/>
    </source>
</evidence>
<dbReference type="InterPro" id="IPR038670">
    <property type="entry name" value="HslJ-like_sf"/>
</dbReference>
<evidence type="ECO:0000313" key="3">
    <source>
        <dbReference type="Proteomes" id="UP000006565"/>
    </source>
</evidence>
<dbReference type="AlphaFoldDB" id="E1RGX4"/>